<evidence type="ECO:0000256" key="4">
    <source>
        <dbReference type="ARBA" id="ARBA00022603"/>
    </source>
</evidence>
<dbReference type="InterPro" id="IPR016691">
    <property type="entry name" value="TRMT11"/>
</dbReference>
<feature type="domain" description="tRNA (guanine(10)-N(2))-methyltransferase TRMT11 N-terminal" evidence="12">
    <location>
        <begin position="108"/>
        <end position="225"/>
    </location>
</feature>
<evidence type="ECO:0000259" key="12">
    <source>
        <dbReference type="Pfam" id="PF25904"/>
    </source>
</evidence>
<dbReference type="GO" id="GO:0005737">
    <property type="term" value="C:cytoplasm"/>
    <property type="evidence" value="ECO:0007669"/>
    <property type="project" value="UniProtKB-SubCell"/>
</dbReference>
<dbReference type="Pfam" id="PF25904">
    <property type="entry name" value="Tmrp11_N"/>
    <property type="match status" value="1"/>
</dbReference>
<comment type="subcellular location">
    <subcellularLocation>
        <location evidence="1">Cytoplasm</location>
    </subcellularLocation>
</comment>
<dbReference type="InParanoid" id="A0A066VC43"/>
<proteinExistence type="inferred from homology"/>
<evidence type="ECO:0000256" key="2">
    <source>
        <dbReference type="ARBA" id="ARBA00022490"/>
    </source>
</evidence>
<keyword evidence="2" id="KW-0963">Cytoplasm</keyword>
<dbReference type="PROSITE" id="PS51627">
    <property type="entry name" value="SAM_MT_TRM11"/>
    <property type="match status" value="1"/>
</dbReference>
<keyword evidence="8 10" id="KW-0694">RNA-binding</keyword>
<dbReference type="PANTHER" id="PTHR13370:SF3">
    <property type="entry name" value="TRNA (GUANINE(10)-N2)-METHYLTRANSFERASE HOMOLOG"/>
    <property type="match status" value="1"/>
</dbReference>
<dbReference type="Proteomes" id="UP000027361">
    <property type="component" value="Unassembled WGS sequence"/>
</dbReference>
<evidence type="ECO:0000256" key="9">
    <source>
        <dbReference type="ARBA" id="ARBA00066937"/>
    </source>
</evidence>
<evidence type="ECO:0000313" key="13">
    <source>
        <dbReference type="EMBL" id="KDN39312.1"/>
    </source>
</evidence>
<comment type="similarity">
    <text evidence="10">Belongs to the class I-like SAM-binding methyltransferase superfamily. TRM11 methyltransferase family.</text>
</comment>
<evidence type="ECO:0000256" key="8">
    <source>
        <dbReference type="ARBA" id="ARBA00022884"/>
    </source>
</evidence>
<dbReference type="GO" id="GO:0000049">
    <property type="term" value="F:tRNA binding"/>
    <property type="evidence" value="ECO:0007669"/>
    <property type="project" value="UniProtKB-UniRule"/>
</dbReference>
<keyword evidence="7 10" id="KW-0819">tRNA processing</keyword>
<dbReference type="RefSeq" id="XP_013240987.1">
    <property type="nucleotide sequence ID" value="XM_013385533.1"/>
</dbReference>
<dbReference type="GO" id="GO:0032259">
    <property type="term" value="P:methylation"/>
    <property type="evidence" value="ECO:0007669"/>
    <property type="project" value="UniProtKB-UniRule"/>
</dbReference>
<evidence type="ECO:0000256" key="7">
    <source>
        <dbReference type="ARBA" id="ARBA00022694"/>
    </source>
</evidence>
<evidence type="ECO:0000256" key="10">
    <source>
        <dbReference type="PROSITE-ProRule" id="PRU00959"/>
    </source>
</evidence>
<dbReference type="AlphaFoldDB" id="A0A066VC43"/>
<dbReference type="PANTHER" id="PTHR13370">
    <property type="entry name" value="RNA METHYLASE-RELATED"/>
    <property type="match status" value="1"/>
</dbReference>
<gene>
    <name evidence="13" type="ORF">K437DRAFT_250787</name>
</gene>
<dbReference type="OrthoDB" id="296065at2759"/>
<dbReference type="PROSITE" id="PS00092">
    <property type="entry name" value="N6_MTASE"/>
    <property type="match status" value="1"/>
</dbReference>
<dbReference type="InterPro" id="IPR059073">
    <property type="entry name" value="TRMT11_N"/>
</dbReference>
<dbReference type="GO" id="GO:0160102">
    <property type="term" value="F:tRNA (guanine(10)-N2)-methyltransferase activity"/>
    <property type="evidence" value="ECO:0007669"/>
    <property type="project" value="UniProtKB-EC"/>
</dbReference>
<sequence length="557" mass="62174">MATQEASASINDALANASISAGHASRCKDDSMQSNIYAIFFSDANLNFALSEWLAVTEYLGVAYEVVPWSSTLSHLASVAPQSREAAQLYSQGSSNKRIHNEQTPEWDSPFVLFHIPAGNEAVERICKRSVAIKDAWELWAEAADHAELHAKLQSPQGNAKWQKYCDERTSWKFDVLNFGYRISEYEQRALFQGFSYMAAALTGDIKMKGAELLVGVVQLHEKGLAAEASKEARRAEKAKTGHITKPQHIFVGRKLQIEFGRDKVDVFDVKKRVYIGNTTMESEMSLRMALMGLAGPGKIIYDPFTGTGSMLHAASLYDAYVLGAEIDVRALRGKELAGPGKTGIMKVAEQYGCTHRYLDCLHMDFTQPAWRKEVYRDQGLFDAIITDPPYGVRAGAKKLGLRANGRHHDGPVIMPDGTPAHLTMDYHPPMRAYHLQDLLTDLMKQSSRLLKDDGRLVFFVPSISEEEDKKTHVPEHPDLVLIAKNYQDFGYWGRILITMRRKRRTDGASGGFASDRNGSDTGGVRHDGFISSSTTSFSRANEDAHEFRNLFHNRSM</sequence>
<evidence type="ECO:0000256" key="5">
    <source>
        <dbReference type="ARBA" id="ARBA00022679"/>
    </source>
</evidence>
<dbReference type="EMBL" id="JMSN01000106">
    <property type="protein sequence ID" value="KDN39312.1"/>
    <property type="molecule type" value="Genomic_DNA"/>
</dbReference>
<reference evidence="13 14" key="1">
    <citation type="submission" date="2014-05" db="EMBL/GenBank/DDBJ databases">
        <title>Draft genome sequence of a rare smut relative, Tilletiaria anomala UBC 951.</title>
        <authorList>
            <consortium name="DOE Joint Genome Institute"/>
            <person name="Toome M."/>
            <person name="Kuo A."/>
            <person name="Henrissat B."/>
            <person name="Lipzen A."/>
            <person name="Tritt A."/>
            <person name="Yoshinaga Y."/>
            <person name="Zane M."/>
            <person name="Barry K."/>
            <person name="Grigoriev I.V."/>
            <person name="Spatafora J.W."/>
            <person name="Aimea M.C."/>
        </authorList>
    </citation>
    <scope>NUCLEOTIDE SEQUENCE [LARGE SCALE GENOMIC DNA]</scope>
    <source>
        <strain evidence="13 14">UBC 951</strain>
    </source>
</reference>
<dbReference type="InterPro" id="IPR029063">
    <property type="entry name" value="SAM-dependent_MTases_sf"/>
</dbReference>
<organism evidence="13 14">
    <name type="scientific">Tilletiaria anomala (strain ATCC 24038 / CBS 436.72 / UBC 951)</name>
    <dbReference type="NCBI Taxonomy" id="1037660"/>
    <lineage>
        <taxon>Eukaryota</taxon>
        <taxon>Fungi</taxon>
        <taxon>Dikarya</taxon>
        <taxon>Basidiomycota</taxon>
        <taxon>Ustilaginomycotina</taxon>
        <taxon>Exobasidiomycetes</taxon>
        <taxon>Georgefischeriales</taxon>
        <taxon>Tilletiariaceae</taxon>
        <taxon>Tilletiaria</taxon>
    </lineage>
</organism>
<keyword evidence="4 10" id="KW-0489">Methyltransferase</keyword>
<dbReference type="InterPro" id="IPR002052">
    <property type="entry name" value="DNA_methylase_N6_adenine_CS"/>
</dbReference>
<evidence type="ECO:0000256" key="6">
    <source>
        <dbReference type="ARBA" id="ARBA00022691"/>
    </source>
</evidence>
<keyword evidence="6 10" id="KW-0949">S-adenosyl-L-methionine</keyword>
<dbReference type="PRINTS" id="PR00507">
    <property type="entry name" value="N12N6MTFRASE"/>
</dbReference>
<dbReference type="FunCoup" id="A0A066VC43">
    <property type="interactions" value="536"/>
</dbReference>
<dbReference type="PIRSF" id="PIRSF017259">
    <property type="entry name" value="tRNA_mtfrase_TRM11"/>
    <property type="match status" value="1"/>
</dbReference>
<protein>
    <recommendedName>
        <fullName evidence="9">tRNA (guanine(10)-N(2))-methyltransferase</fullName>
        <ecNumber evidence="9">2.1.1.214</ecNumber>
    </recommendedName>
</protein>
<dbReference type="EC" id="2.1.1.214" evidence="9"/>
<dbReference type="HOGENOM" id="CLU_029646_3_0_1"/>
<dbReference type="GeneID" id="25263365"/>
<evidence type="ECO:0000256" key="1">
    <source>
        <dbReference type="ARBA" id="ARBA00004496"/>
    </source>
</evidence>
<keyword evidence="3 10" id="KW-0820">tRNA-binding</keyword>
<evidence type="ECO:0000256" key="11">
    <source>
        <dbReference type="SAM" id="MobiDB-lite"/>
    </source>
</evidence>
<dbReference type="Gene3D" id="3.40.50.150">
    <property type="entry name" value="Vaccinia Virus protein VP39"/>
    <property type="match status" value="1"/>
</dbReference>
<dbReference type="STRING" id="1037660.A0A066VC43"/>
<name>A0A066VC43_TILAU</name>
<keyword evidence="5 10" id="KW-0808">Transferase</keyword>
<evidence type="ECO:0000313" key="14">
    <source>
        <dbReference type="Proteomes" id="UP000027361"/>
    </source>
</evidence>
<feature type="region of interest" description="Disordered" evidence="11">
    <location>
        <begin position="507"/>
        <end position="527"/>
    </location>
</feature>
<dbReference type="SUPFAM" id="SSF53335">
    <property type="entry name" value="S-adenosyl-L-methionine-dependent methyltransferases"/>
    <property type="match status" value="1"/>
</dbReference>
<dbReference type="GO" id="GO:0008033">
    <property type="term" value="P:tRNA processing"/>
    <property type="evidence" value="ECO:0007669"/>
    <property type="project" value="UniProtKB-UniRule"/>
</dbReference>
<accession>A0A066VC43</accession>
<keyword evidence="14" id="KW-1185">Reference proteome</keyword>
<evidence type="ECO:0000256" key="3">
    <source>
        <dbReference type="ARBA" id="ARBA00022555"/>
    </source>
</evidence>
<comment type="caution">
    <text evidence="13">The sequence shown here is derived from an EMBL/GenBank/DDBJ whole genome shotgun (WGS) entry which is preliminary data.</text>
</comment>